<dbReference type="SUPFAM" id="SSF109604">
    <property type="entry name" value="HD-domain/PDEase-like"/>
    <property type="match status" value="1"/>
</dbReference>
<dbReference type="AlphaFoldDB" id="A0A2V4LU67"/>
<keyword evidence="2" id="KW-0418">Kinase</keyword>
<dbReference type="RefSeq" id="WP_110680714.1">
    <property type="nucleotide sequence ID" value="NZ_CP154874.1"/>
</dbReference>
<proteinExistence type="predicted"/>
<dbReference type="PROSITE" id="PS51833">
    <property type="entry name" value="HDOD"/>
    <property type="match status" value="1"/>
</dbReference>
<dbReference type="Gene3D" id="1.10.3210.10">
    <property type="entry name" value="Hypothetical protein af1432"/>
    <property type="match status" value="1"/>
</dbReference>
<keyword evidence="2" id="KW-0808">Transferase</keyword>
<name>A0A2V4LU67_AQUAC</name>
<dbReference type="Pfam" id="PF08668">
    <property type="entry name" value="HDOD"/>
    <property type="match status" value="1"/>
</dbReference>
<dbReference type="InterPro" id="IPR013976">
    <property type="entry name" value="HDOD"/>
</dbReference>
<dbReference type="Proteomes" id="UP000248146">
    <property type="component" value="Unassembled WGS sequence"/>
</dbReference>
<dbReference type="OrthoDB" id="7023490at2"/>
<dbReference type="EMBL" id="QJRX01000001">
    <property type="protein sequence ID" value="PYC29573.1"/>
    <property type="molecule type" value="Genomic_DNA"/>
</dbReference>
<protein>
    <submittedName>
        <fullName evidence="2">Histidine kinase</fullName>
    </submittedName>
</protein>
<evidence type="ECO:0000313" key="2">
    <source>
        <dbReference type="EMBL" id="PYC29573.1"/>
    </source>
</evidence>
<feature type="domain" description="HDOD" evidence="1">
    <location>
        <begin position="23"/>
        <end position="214"/>
    </location>
</feature>
<evidence type="ECO:0000313" key="3">
    <source>
        <dbReference type="Proteomes" id="UP000248146"/>
    </source>
</evidence>
<organism evidence="2 3">
    <name type="scientific">Aquipseudomonas alcaligenes</name>
    <name type="common">Pseudomonas alcaligenes</name>
    <dbReference type="NCBI Taxonomy" id="43263"/>
    <lineage>
        <taxon>Bacteria</taxon>
        <taxon>Pseudomonadati</taxon>
        <taxon>Pseudomonadota</taxon>
        <taxon>Gammaproteobacteria</taxon>
        <taxon>Pseudomonadales</taxon>
        <taxon>Pseudomonadaceae</taxon>
        <taxon>Aquipseudomonas</taxon>
    </lineage>
</organism>
<gene>
    <name evidence="2" type="ORF">DMO17_02440</name>
</gene>
<reference evidence="2 3" key="1">
    <citation type="submission" date="2018-06" db="EMBL/GenBank/DDBJ databases">
        <title>Pseudomonas diversity within urban Lake Michigan freshwaters.</title>
        <authorList>
            <person name="Batrich M."/>
            <person name="Hatzopoulos T."/>
            <person name="Putonti C."/>
        </authorList>
    </citation>
    <scope>NUCLEOTIDE SEQUENCE [LARGE SCALE GENOMIC DNA]</scope>
    <source>
        <strain evidence="2 3">MB-090714</strain>
    </source>
</reference>
<comment type="caution">
    <text evidence="2">The sequence shown here is derived from an EMBL/GenBank/DDBJ whole genome shotgun (WGS) entry which is preliminary data.</text>
</comment>
<accession>A0A2V4LU67</accession>
<dbReference type="GO" id="GO:0016301">
    <property type="term" value="F:kinase activity"/>
    <property type="evidence" value="ECO:0007669"/>
    <property type="project" value="UniProtKB-KW"/>
</dbReference>
<evidence type="ECO:0000259" key="1">
    <source>
        <dbReference type="PROSITE" id="PS51833"/>
    </source>
</evidence>
<sequence>MPISASRPRSLDAWLKQLDEVRLPVARHHHETVRRTLQDGRKSLRDIAEQMQHSPAIALAMLREANRSAGSFGEPAESLEMALNRLGLKRAEALLEQLPLLDEAQIPLPLRQLQLISLHASQQASGLFAGRLARLWQEIHWGSLLFLAPLWPLVAAHPELFEAWERRVLGCGEPAPKVERELLGTPLLALCLALARQWRLPDWIIRGYRLLVEDRRLLVKALHIARDNQHPLHQQQMLDADPPLRRWLTQPGNSILLANGLALSSHHNWSCEHHLRWQRLTGLYLQLALPELQQLVHQQAAQSARLHDRGELWHPAEALLWPWDACRLKHLAPPAAPKPAANPQLEQWKQHCARLLAQPSSFANVLQLTDCASQALQAGGMQRVLILLADRTHSRLLAQQAAGLPAAAAQLRLEPAQSQVLRRLLAEPGQLRLSPANLAQVSALLPGSLKALFSGEHLILRSLASNGRVVMLLVADQGGGDIGAAAAQVFGKTVQCIERALATFARRGA</sequence>